<proteinExistence type="predicted"/>
<evidence type="ECO:0000313" key="3">
    <source>
        <dbReference type="EMBL" id="SDN43076.1"/>
    </source>
</evidence>
<dbReference type="SUPFAM" id="SSF47413">
    <property type="entry name" value="lambda repressor-like DNA-binding domains"/>
    <property type="match status" value="1"/>
</dbReference>
<dbReference type="InterPro" id="IPR001387">
    <property type="entry name" value="Cro/C1-type_HTH"/>
</dbReference>
<dbReference type="STRING" id="310781.SAMN05216259_104127"/>
<keyword evidence="4" id="KW-1185">Reference proteome</keyword>
<dbReference type="InterPro" id="IPR041413">
    <property type="entry name" value="MLTR_LBD"/>
</dbReference>
<dbReference type="Pfam" id="PF17765">
    <property type="entry name" value="MLTR_LBD"/>
    <property type="match status" value="1"/>
</dbReference>
<dbReference type="CDD" id="cd00093">
    <property type="entry name" value="HTH_XRE"/>
    <property type="match status" value="1"/>
</dbReference>
<dbReference type="OrthoDB" id="3542608at2"/>
<dbReference type="PROSITE" id="PS50943">
    <property type="entry name" value="HTH_CROC1"/>
    <property type="match status" value="1"/>
</dbReference>
<evidence type="ECO:0000256" key="1">
    <source>
        <dbReference type="SAM" id="MobiDB-lite"/>
    </source>
</evidence>
<dbReference type="SMART" id="SM00530">
    <property type="entry name" value="HTH_XRE"/>
    <property type="match status" value="1"/>
</dbReference>
<gene>
    <name evidence="3" type="ORF">SAMN05216259_104127</name>
</gene>
<dbReference type="PANTHER" id="PTHR35010:SF2">
    <property type="entry name" value="BLL4672 PROTEIN"/>
    <property type="match status" value="1"/>
</dbReference>
<dbReference type="AlphaFoldDB" id="A0A1H0BBT2"/>
<name>A0A1H0BBT2_9ACTN</name>
<evidence type="ECO:0000313" key="4">
    <source>
        <dbReference type="Proteomes" id="UP000199341"/>
    </source>
</evidence>
<dbReference type="Gene3D" id="1.10.260.40">
    <property type="entry name" value="lambda repressor-like DNA-binding domains"/>
    <property type="match status" value="1"/>
</dbReference>
<protein>
    <submittedName>
        <fullName evidence="3">Helix-turn-helix domain-containing protein</fullName>
    </submittedName>
</protein>
<dbReference type="EMBL" id="FNIE01000004">
    <property type="protein sequence ID" value="SDN43076.1"/>
    <property type="molecule type" value="Genomic_DNA"/>
</dbReference>
<dbReference type="RefSeq" id="WP_093783924.1">
    <property type="nucleotide sequence ID" value="NZ_FNIE01000004.1"/>
</dbReference>
<dbReference type="InterPro" id="IPR010982">
    <property type="entry name" value="Lambda_DNA-bd_dom_sf"/>
</dbReference>
<sequence length="310" mass="33980">MERNEGLSDFLRARRAAIDPEHVGIHDPAPRRVPGLRREELAALAGVSVDYYTRLEQGRPITPSESVLDALASALRLDPAERSYLHTVARRSASPRRRSPRTVQKVRPGVHALLARLGDAPALVLGRRTDILATNRMARALLADFDALPVRERNAVRWVMLDEAARSLFADSWEQVASVFVGTLRMDAARHPDDTRTAELVGELSMKSESFRRWWAGQKVVQIGHDVKHLHHPIVGALTMRTEALTFPGDPDQTLFTFLADPGSPSDEALQVLSAWAANHGRAGTARGGAEDAETRAAAPRPHDAPPPSA</sequence>
<feature type="domain" description="HTH cro/C1-type" evidence="2">
    <location>
        <begin position="35"/>
        <end position="82"/>
    </location>
</feature>
<evidence type="ECO:0000259" key="2">
    <source>
        <dbReference type="PROSITE" id="PS50943"/>
    </source>
</evidence>
<dbReference type="Proteomes" id="UP000199341">
    <property type="component" value="Unassembled WGS sequence"/>
</dbReference>
<reference evidence="3 4" key="1">
    <citation type="submission" date="2016-10" db="EMBL/GenBank/DDBJ databases">
        <authorList>
            <person name="de Groot N.N."/>
        </authorList>
    </citation>
    <scope>NUCLEOTIDE SEQUENCE [LARGE SCALE GENOMIC DNA]</scope>
    <source>
        <strain evidence="3 4">CGMCC 4.2022</strain>
    </source>
</reference>
<dbReference type="Gene3D" id="3.30.450.180">
    <property type="match status" value="1"/>
</dbReference>
<dbReference type="Pfam" id="PF13560">
    <property type="entry name" value="HTH_31"/>
    <property type="match status" value="1"/>
</dbReference>
<dbReference type="GO" id="GO:0003677">
    <property type="term" value="F:DNA binding"/>
    <property type="evidence" value="ECO:0007669"/>
    <property type="project" value="InterPro"/>
</dbReference>
<feature type="region of interest" description="Disordered" evidence="1">
    <location>
        <begin position="281"/>
        <end position="310"/>
    </location>
</feature>
<organism evidence="3 4">
    <name type="scientific">Actinacidiphila guanduensis</name>
    <dbReference type="NCBI Taxonomy" id="310781"/>
    <lineage>
        <taxon>Bacteria</taxon>
        <taxon>Bacillati</taxon>
        <taxon>Actinomycetota</taxon>
        <taxon>Actinomycetes</taxon>
        <taxon>Kitasatosporales</taxon>
        <taxon>Streptomycetaceae</taxon>
        <taxon>Actinacidiphila</taxon>
    </lineage>
</organism>
<dbReference type="PANTHER" id="PTHR35010">
    <property type="entry name" value="BLL4672 PROTEIN-RELATED"/>
    <property type="match status" value="1"/>
</dbReference>
<accession>A0A1H0BBT2</accession>